<comment type="cofactor">
    <cofactor evidence="2">
        <name>Fe cation</name>
        <dbReference type="ChEBI" id="CHEBI:24875"/>
    </cofactor>
    <text evidence="2">Binds 1 Fe cation per subunit.</text>
</comment>
<evidence type="ECO:0000259" key="4">
    <source>
        <dbReference type="Pfam" id="PF02678"/>
    </source>
</evidence>
<dbReference type="EMBL" id="CAADRA010007009">
    <property type="protein sequence ID" value="VFT98280.1"/>
    <property type="molecule type" value="Genomic_DNA"/>
</dbReference>
<evidence type="ECO:0000256" key="1">
    <source>
        <dbReference type="ARBA" id="ARBA00008416"/>
    </source>
</evidence>
<evidence type="ECO:0000313" key="7">
    <source>
        <dbReference type="EMBL" id="VFT98280.1"/>
    </source>
</evidence>
<feature type="binding site" evidence="2">
    <location>
        <position position="82"/>
    </location>
    <ligand>
        <name>Fe cation</name>
        <dbReference type="ChEBI" id="CHEBI:24875"/>
    </ligand>
</feature>
<evidence type="ECO:0000259" key="5">
    <source>
        <dbReference type="Pfam" id="PF05726"/>
    </source>
</evidence>
<dbReference type="OrthoDB" id="198735at2759"/>
<evidence type="ECO:0000256" key="2">
    <source>
        <dbReference type="PIRSR" id="PIRSR006232-1"/>
    </source>
</evidence>
<keyword evidence="8" id="KW-1185">Reference proteome</keyword>
<dbReference type="InterPro" id="IPR011051">
    <property type="entry name" value="RmlC_Cupin_sf"/>
</dbReference>
<protein>
    <submittedName>
        <fullName evidence="7">Aste57867_21610 protein</fullName>
    </submittedName>
</protein>
<dbReference type="InterPro" id="IPR003829">
    <property type="entry name" value="Pirin_N_dom"/>
</dbReference>
<evidence type="ECO:0000256" key="3">
    <source>
        <dbReference type="RuleBase" id="RU003457"/>
    </source>
</evidence>
<dbReference type="PIRSF" id="PIRSF006232">
    <property type="entry name" value="Pirin"/>
    <property type="match status" value="1"/>
</dbReference>
<keyword evidence="2" id="KW-0408">Iron</keyword>
<dbReference type="SUPFAM" id="SSF51182">
    <property type="entry name" value="RmlC-like cupins"/>
    <property type="match status" value="1"/>
</dbReference>
<sequence>MHLLCPVPLALFSIMTTHTPMPLLRIANAGKVHPFGDDRSVFQSFPSAIPSDESDPFLMCDNVDFESEGAPTDPDHFPIGWHPHRGMDIVTYMKTGVGRHADSMGNRESFVAPGMQWMSCGSGIMHAEGGGTPEGSELGFQIWINVPASKKMNDPSYGTEPTDAIPAVDLAPGVHARLLAGPFLDGRTGAFKTQQPVQMVDFELDENSQLSYTIPHGFNTAILYVYEGAGSIGSRAVTRQQVALFDATDDTARGFELSTGASSKLSAMLFAGVKLREPIVWHGPIVMNTRQQIQDTFQEIRSGTFPPTRVPWDYKDLSTFPKDKLPKDHK</sequence>
<keyword evidence="2" id="KW-0479">Metal-binding</keyword>
<dbReference type="Proteomes" id="UP000332933">
    <property type="component" value="Unassembled WGS sequence"/>
</dbReference>
<proteinExistence type="inferred from homology"/>
<dbReference type="InterPro" id="IPR014710">
    <property type="entry name" value="RmlC-like_jellyroll"/>
</dbReference>
<dbReference type="InterPro" id="IPR008778">
    <property type="entry name" value="Pirin_C_dom"/>
</dbReference>
<dbReference type="PANTHER" id="PTHR13903:SF8">
    <property type="entry name" value="PIRIN"/>
    <property type="match status" value="1"/>
</dbReference>
<gene>
    <name evidence="7" type="primary">Aste57867_21610</name>
    <name evidence="6" type="ORF">As57867_021541</name>
    <name evidence="7" type="ORF">ASTE57867_21610</name>
</gene>
<evidence type="ECO:0000313" key="8">
    <source>
        <dbReference type="Proteomes" id="UP000332933"/>
    </source>
</evidence>
<feature type="binding site" evidence="2">
    <location>
        <position position="126"/>
    </location>
    <ligand>
        <name>Fe cation</name>
        <dbReference type="ChEBI" id="CHEBI:24875"/>
    </ligand>
</feature>
<feature type="binding site" evidence="2">
    <location>
        <position position="84"/>
    </location>
    <ligand>
        <name>Fe cation</name>
        <dbReference type="ChEBI" id="CHEBI:24875"/>
    </ligand>
</feature>
<dbReference type="Pfam" id="PF05726">
    <property type="entry name" value="Pirin_C"/>
    <property type="match status" value="1"/>
</dbReference>
<dbReference type="EMBL" id="VJMH01006983">
    <property type="protein sequence ID" value="KAF0686605.1"/>
    <property type="molecule type" value="Genomic_DNA"/>
</dbReference>
<organism evidence="7 8">
    <name type="scientific">Aphanomyces stellatus</name>
    <dbReference type="NCBI Taxonomy" id="120398"/>
    <lineage>
        <taxon>Eukaryota</taxon>
        <taxon>Sar</taxon>
        <taxon>Stramenopiles</taxon>
        <taxon>Oomycota</taxon>
        <taxon>Saprolegniomycetes</taxon>
        <taxon>Saprolegniales</taxon>
        <taxon>Verrucalvaceae</taxon>
        <taxon>Aphanomyces</taxon>
    </lineage>
</organism>
<dbReference type="InterPro" id="IPR012093">
    <property type="entry name" value="Pirin"/>
</dbReference>
<feature type="binding site" evidence="2">
    <location>
        <position position="128"/>
    </location>
    <ligand>
        <name>Fe cation</name>
        <dbReference type="ChEBI" id="CHEBI:24875"/>
    </ligand>
</feature>
<dbReference type="PANTHER" id="PTHR13903">
    <property type="entry name" value="PIRIN-RELATED"/>
    <property type="match status" value="1"/>
</dbReference>
<dbReference type="AlphaFoldDB" id="A0A485LIM0"/>
<reference evidence="7 8" key="1">
    <citation type="submission" date="2019-03" db="EMBL/GenBank/DDBJ databases">
        <authorList>
            <person name="Gaulin E."/>
            <person name="Dumas B."/>
        </authorList>
    </citation>
    <scope>NUCLEOTIDE SEQUENCE [LARGE SCALE GENOMIC DNA]</scope>
    <source>
        <strain evidence="7">CBS 568.67</strain>
    </source>
</reference>
<evidence type="ECO:0000313" key="6">
    <source>
        <dbReference type="EMBL" id="KAF0686605.1"/>
    </source>
</evidence>
<dbReference type="Gene3D" id="2.60.120.10">
    <property type="entry name" value="Jelly Rolls"/>
    <property type="match status" value="2"/>
</dbReference>
<accession>A0A485LIM0</accession>
<dbReference type="Pfam" id="PF02678">
    <property type="entry name" value="Pirin"/>
    <property type="match status" value="1"/>
</dbReference>
<comment type="similarity">
    <text evidence="1 3">Belongs to the pirin family.</text>
</comment>
<reference evidence="6" key="2">
    <citation type="submission" date="2019-06" db="EMBL/GenBank/DDBJ databases">
        <title>Genomics analysis of Aphanomyces spp. identifies a new class of oomycete effector associated with host adaptation.</title>
        <authorList>
            <person name="Gaulin E."/>
        </authorList>
    </citation>
    <scope>NUCLEOTIDE SEQUENCE</scope>
    <source>
        <strain evidence="6">CBS 578.67</strain>
    </source>
</reference>
<name>A0A485LIM0_9STRA</name>
<feature type="domain" description="Pirin N-terminal" evidence="4">
    <location>
        <begin position="49"/>
        <end position="144"/>
    </location>
</feature>
<dbReference type="GO" id="GO:0046872">
    <property type="term" value="F:metal ion binding"/>
    <property type="evidence" value="ECO:0007669"/>
    <property type="project" value="UniProtKB-KW"/>
</dbReference>
<feature type="domain" description="Pirin C-terminal" evidence="5">
    <location>
        <begin position="199"/>
        <end position="305"/>
    </location>
</feature>
<dbReference type="CDD" id="cd02247">
    <property type="entry name" value="cupin_pirin_C"/>
    <property type="match status" value="1"/>
</dbReference>